<name>A0A3P7SPQ6_DRAME</name>
<dbReference type="STRING" id="318479.A0A3P7SPQ6"/>
<sequence length="103" mass="12205">MSESLVQMFLDYWTEFGEYICERFCEISNSGIPTLLDVNWTIRLDMARKKIPKMSEAKLILELLTDQGLKIYEMPREELIKLRDVVNEIQKHVDLLVFDTLLH</sequence>
<gene>
    <name evidence="1" type="ORF">DME_LOCUS2762</name>
</gene>
<protein>
    <submittedName>
        <fullName evidence="1">Uncharacterized protein</fullName>
    </submittedName>
</protein>
<evidence type="ECO:0000313" key="1">
    <source>
        <dbReference type="EMBL" id="VDN52789.1"/>
    </source>
</evidence>
<accession>A0A3P7SPQ6</accession>
<keyword evidence="2" id="KW-1185">Reference proteome</keyword>
<dbReference type="AlphaFoldDB" id="A0A3P7SPQ6"/>
<dbReference type="EMBL" id="UYYG01000078">
    <property type="protein sequence ID" value="VDN52789.1"/>
    <property type="molecule type" value="Genomic_DNA"/>
</dbReference>
<organism evidence="1 2">
    <name type="scientific">Dracunculus medinensis</name>
    <name type="common">Guinea worm</name>
    <dbReference type="NCBI Taxonomy" id="318479"/>
    <lineage>
        <taxon>Eukaryota</taxon>
        <taxon>Metazoa</taxon>
        <taxon>Ecdysozoa</taxon>
        <taxon>Nematoda</taxon>
        <taxon>Chromadorea</taxon>
        <taxon>Rhabditida</taxon>
        <taxon>Spirurina</taxon>
        <taxon>Dracunculoidea</taxon>
        <taxon>Dracunculidae</taxon>
        <taxon>Dracunculus</taxon>
    </lineage>
</organism>
<reference evidence="1 2" key="1">
    <citation type="submission" date="2018-11" db="EMBL/GenBank/DDBJ databases">
        <authorList>
            <consortium name="Pathogen Informatics"/>
        </authorList>
    </citation>
    <scope>NUCLEOTIDE SEQUENCE [LARGE SCALE GENOMIC DNA]</scope>
</reference>
<proteinExistence type="predicted"/>
<dbReference type="OrthoDB" id="77522at2759"/>
<evidence type="ECO:0000313" key="2">
    <source>
        <dbReference type="Proteomes" id="UP000274756"/>
    </source>
</evidence>
<dbReference type="Proteomes" id="UP000274756">
    <property type="component" value="Unassembled WGS sequence"/>
</dbReference>